<dbReference type="OrthoDB" id="4501315at2759"/>
<dbReference type="VEuPathDB" id="FungiDB:BO97DRAFT_465830"/>
<dbReference type="RefSeq" id="XP_025553373.1">
    <property type="nucleotide sequence ID" value="XM_025699560.1"/>
</dbReference>
<name>A0A395I3D8_ASPHC</name>
<gene>
    <name evidence="1" type="ORF">BO97DRAFT_465830</name>
</gene>
<organism evidence="1 2">
    <name type="scientific">Aspergillus homomorphus (strain CBS 101889)</name>
    <dbReference type="NCBI Taxonomy" id="1450537"/>
    <lineage>
        <taxon>Eukaryota</taxon>
        <taxon>Fungi</taxon>
        <taxon>Dikarya</taxon>
        <taxon>Ascomycota</taxon>
        <taxon>Pezizomycotina</taxon>
        <taxon>Eurotiomycetes</taxon>
        <taxon>Eurotiomycetidae</taxon>
        <taxon>Eurotiales</taxon>
        <taxon>Aspergillaceae</taxon>
        <taxon>Aspergillus</taxon>
        <taxon>Aspergillus subgen. Circumdati</taxon>
    </lineage>
</organism>
<dbReference type="GeneID" id="37203849"/>
<sequence length="251" mass="28256">MEQQPWYEGSFFPGFQIAVPQGHDWEIWEIQGVVSIRTDPTGALPQGASTPQQFASLTSIVAYAVLRAGPGYGRGALMKLRLLTLPGSISDAQQQALLHRPVPESLAAFREMAAIERMAAAQLYPAPSVIGWHRCTFSALPEPRMHAHPGIAIVLMLAVPFGRDCRDIEHWPSLMERMMAREEFLKAYRAFYTAGLIHTRPDPEHVIWDPIHEKVYIMGLGNVYLGQRDRVMEVDMIYDLLTLWGLRVPLP</sequence>
<protein>
    <submittedName>
        <fullName evidence="1">Uncharacterized protein</fullName>
    </submittedName>
</protein>
<keyword evidence="2" id="KW-1185">Reference proteome</keyword>
<proteinExistence type="predicted"/>
<dbReference type="EMBL" id="KZ824275">
    <property type="protein sequence ID" value="RAL14219.1"/>
    <property type="molecule type" value="Genomic_DNA"/>
</dbReference>
<dbReference type="AlphaFoldDB" id="A0A395I3D8"/>
<reference evidence="1 2" key="1">
    <citation type="submission" date="2018-02" db="EMBL/GenBank/DDBJ databases">
        <title>The genomes of Aspergillus section Nigri reveals drivers in fungal speciation.</title>
        <authorList>
            <consortium name="DOE Joint Genome Institute"/>
            <person name="Vesth T.C."/>
            <person name="Nybo J."/>
            <person name="Theobald S."/>
            <person name="Brandl J."/>
            <person name="Frisvad J.C."/>
            <person name="Nielsen K.F."/>
            <person name="Lyhne E.K."/>
            <person name="Kogle M.E."/>
            <person name="Kuo A."/>
            <person name="Riley R."/>
            <person name="Clum A."/>
            <person name="Nolan M."/>
            <person name="Lipzen A."/>
            <person name="Salamov A."/>
            <person name="Henrissat B."/>
            <person name="Wiebenga A."/>
            <person name="De vries R.P."/>
            <person name="Grigoriev I.V."/>
            <person name="Mortensen U.H."/>
            <person name="Andersen M.R."/>
            <person name="Baker S.E."/>
        </authorList>
    </citation>
    <scope>NUCLEOTIDE SEQUENCE [LARGE SCALE GENOMIC DNA]</scope>
    <source>
        <strain evidence="1 2">CBS 101889</strain>
    </source>
</reference>
<evidence type="ECO:0000313" key="1">
    <source>
        <dbReference type="EMBL" id="RAL14219.1"/>
    </source>
</evidence>
<evidence type="ECO:0000313" key="2">
    <source>
        <dbReference type="Proteomes" id="UP000248961"/>
    </source>
</evidence>
<dbReference type="Proteomes" id="UP000248961">
    <property type="component" value="Unassembled WGS sequence"/>
</dbReference>
<accession>A0A395I3D8</accession>